<dbReference type="EMBL" id="CP090978">
    <property type="protein sequence ID" value="UJF31338.1"/>
    <property type="molecule type" value="Genomic_DNA"/>
</dbReference>
<evidence type="ECO:0000256" key="1">
    <source>
        <dbReference type="SAM" id="Phobius"/>
    </source>
</evidence>
<keyword evidence="2" id="KW-0378">Hydrolase</keyword>
<keyword evidence="1" id="KW-1133">Transmembrane helix</keyword>
<dbReference type="InterPro" id="IPR007404">
    <property type="entry name" value="YdjM-like"/>
</dbReference>
<keyword evidence="3" id="KW-1185">Reference proteome</keyword>
<organism evidence="2 3">
    <name type="scientific">Paenibacillus hexagrammi</name>
    <dbReference type="NCBI Taxonomy" id="2908839"/>
    <lineage>
        <taxon>Bacteria</taxon>
        <taxon>Bacillati</taxon>
        <taxon>Bacillota</taxon>
        <taxon>Bacilli</taxon>
        <taxon>Bacillales</taxon>
        <taxon>Paenibacillaceae</taxon>
        <taxon>Paenibacillus</taxon>
    </lineage>
</organism>
<dbReference type="Pfam" id="PF04307">
    <property type="entry name" value="YdjM"/>
    <property type="match status" value="1"/>
</dbReference>
<keyword evidence="1" id="KW-0472">Membrane</keyword>
<protein>
    <submittedName>
        <fullName evidence="2">Metal-dependent hydrolase</fullName>
    </submittedName>
</protein>
<evidence type="ECO:0000313" key="2">
    <source>
        <dbReference type="EMBL" id="UJF31338.1"/>
    </source>
</evidence>
<keyword evidence="1" id="KW-0812">Transmembrane</keyword>
<dbReference type="PANTHER" id="PTHR35531:SF1">
    <property type="entry name" value="INNER MEMBRANE PROTEIN YBCI-RELATED"/>
    <property type="match status" value="1"/>
</dbReference>
<accession>A0ABY3SBI3</accession>
<dbReference type="Proteomes" id="UP001649230">
    <property type="component" value="Chromosome"/>
</dbReference>
<dbReference type="GO" id="GO:0016787">
    <property type="term" value="F:hydrolase activity"/>
    <property type="evidence" value="ECO:0007669"/>
    <property type="project" value="UniProtKB-KW"/>
</dbReference>
<dbReference type="RefSeq" id="WP_235117685.1">
    <property type="nucleotide sequence ID" value="NZ_CP090978.1"/>
</dbReference>
<dbReference type="PANTHER" id="PTHR35531">
    <property type="entry name" value="INNER MEMBRANE PROTEIN YBCI-RELATED"/>
    <property type="match status" value="1"/>
</dbReference>
<sequence>MSKDIPILSWQAGGAVLLGCVAGTLADVDKQGSTMAKVLFPVSALLKLLHVKHRALTHSLIFVLILTLATAALPPLYHQVLIAAYFSHPLIDMFNEKGVQLWWPLRFHVRVLPKFAAIDTGSWLETLFQWILLGLSIWIPFHALFEEFSTSFTIFALC</sequence>
<evidence type="ECO:0000313" key="3">
    <source>
        <dbReference type="Proteomes" id="UP001649230"/>
    </source>
</evidence>
<feature type="transmembrane region" description="Helical" evidence="1">
    <location>
        <begin position="61"/>
        <end position="86"/>
    </location>
</feature>
<proteinExistence type="predicted"/>
<gene>
    <name evidence="2" type="ORF">L0M14_15995</name>
</gene>
<reference evidence="2 3" key="1">
    <citation type="journal article" date="2024" name="Int. J. Syst. Evol. Microbiol.">
        <title>Paenibacillus hexagrammi sp. nov., a novel bacterium isolated from the gut content of Hexagrammos agrammus.</title>
        <authorList>
            <person name="Jung H.K."/>
            <person name="Kim D.G."/>
            <person name="Zin H."/>
            <person name="Park J."/>
            <person name="Jung H."/>
            <person name="Kim Y.O."/>
            <person name="Kong H.J."/>
            <person name="Kim J.W."/>
            <person name="Kim Y.S."/>
        </authorList>
    </citation>
    <scope>NUCLEOTIDE SEQUENCE [LARGE SCALE GENOMIC DNA]</scope>
    <source>
        <strain evidence="2 3">YPD9-1</strain>
    </source>
</reference>
<name>A0ABY3SBI3_9BACL</name>
<dbReference type="PROSITE" id="PS51257">
    <property type="entry name" value="PROKAR_LIPOPROTEIN"/>
    <property type="match status" value="1"/>
</dbReference>